<evidence type="ECO:0000313" key="3">
    <source>
        <dbReference type="Proteomes" id="UP001431963"/>
    </source>
</evidence>
<sequence>MHVFDLPPAIADLVAARNRVRDYYKDLLARGGHEVSLEYTLDGNLVGDIGEALAVELFGIKLVSNKSHPGIDGRSPCGKSVQVKATGRGLGPAFRPVETRADHLLFFDLDFDRCKGTVFYNGPEHPVIATLPASWVGQRLVSRSKLMTLNKTVSDADRLPVIGLAK</sequence>
<dbReference type="RefSeq" id="WP_335424830.1">
    <property type="nucleotide sequence ID" value="NZ_JBALHR010000013.1"/>
</dbReference>
<keyword evidence="3" id="KW-1185">Reference proteome</keyword>
<organism evidence="2 3">
    <name type="scientific">Gemmobacter denitrificans</name>
    <dbReference type="NCBI Taxonomy" id="3123040"/>
    <lineage>
        <taxon>Bacteria</taxon>
        <taxon>Pseudomonadati</taxon>
        <taxon>Pseudomonadota</taxon>
        <taxon>Alphaproteobacteria</taxon>
        <taxon>Rhodobacterales</taxon>
        <taxon>Paracoccaceae</taxon>
        <taxon>Gemmobacter</taxon>
    </lineage>
</organism>
<evidence type="ECO:0000313" key="2">
    <source>
        <dbReference type="EMBL" id="MEH7829802.1"/>
    </source>
</evidence>
<dbReference type="Proteomes" id="UP001431963">
    <property type="component" value="Unassembled WGS sequence"/>
</dbReference>
<protein>
    <recommendedName>
        <fullName evidence="1">DUF6998 domain-containing protein</fullName>
    </recommendedName>
</protein>
<name>A0ABU8BYL7_9RHOB</name>
<feature type="domain" description="DUF6998" evidence="1">
    <location>
        <begin position="36"/>
        <end position="159"/>
    </location>
</feature>
<gene>
    <name evidence="2" type="ORF">V6590_16755</name>
</gene>
<reference evidence="2" key="1">
    <citation type="submission" date="2024-02" db="EMBL/GenBank/DDBJ databases">
        <title>Genome sequences of strain Gemmobacter sp. JM10B15.</title>
        <authorList>
            <person name="Zhang M."/>
        </authorList>
    </citation>
    <scope>NUCLEOTIDE SEQUENCE</scope>
    <source>
        <strain evidence="2">JM10B15</strain>
    </source>
</reference>
<proteinExistence type="predicted"/>
<comment type="caution">
    <text evidence="2">The sequence shown here is derived from an EMBL/GenBank/DDBJ whole genome shotgun (WGS) entry which is preliminary data.</text>
</comment>
<accession>A0ABU8BYL7</accession>
<evidence type="ECO:0000259" key="1">
    <source>
        <dbReference type="Pfam" id="PF22522"/>
    </source>
</evidence>
<dbReference type="EMBL" id="JBALHR010000013">
    <property type="protein sequence ID" value="MEH7829802.1"/>
    <property type="molecule type" value="Genomic_DNA"/>
</dbReference>
<dbReference type="InterPro" id="IPR054267">
    <property type="entry name" value="DUF6998"/>
</dbReference>
<dbReference type="Pfam" id="PF22522">
    <property type="entry name" value="DUF6998"/>
    <property type="match status" value="1"/>
</dbReference>